<evidence type="ECO:0000313" key="8">
    <source>
        <dbReference type="Proteomes" id="UP001500037"/>
    </source>
</evidence>
<keyword evidence="3 5" id="KW-0413">Isomerase</keyword>
<keyword evidence="4" id="KW-0694">RNA-binding</keyword>
<dbReference type="SUPFAM" id="SSF55120">
    <property type="entry name" value="Pseudouridine synthase"/>
    <property type="match status" value="1"/>
</dbReference>
<evidence type="ECO:0000256" key="5">
    <source>
        <dbReference type="RuleBase" id="RU362028"/>
    </source>
</evidence>
<dbReference type="InterPro" id="IPR036986">
    <property type="entry name" value="S4_RNA-bd_sf"/>
</dbReference>
<protein>
    <recommendedName>
        <fullName evidence="5">Pseudouridine synthase</fullName>
        <ecNumber evidence="5">5.4.99.-</ecNumber>
    </recommendedName>
</protein>
<dbReference type="Pfam" id="PF00849">
    <property type="entry name" value="PseudoU_synth_2"/>
    <property type="match status" value="1"/>
</dbReference>
<comment type="caution">
    <text evidence="7">The sequence shown here is derived from an EMBL/GenBank/DDBJ whole genome shotgun (WGS) entry which is preliminary data.</text>
</comment>
<comment type="function">
    <text evidence="5">Responsible for synthesis of pseudouridine from uracil.</text>
</comment>
<proteinExistence type="inferred from homology"/>
<dbReference type="Gene3D" id="3.10.290.10">
    <property type="entry name" value="RNA-binding S4 domain"/>
    <property type="match status" value="1"/>
</dbReference>
<dbReference type="RefSeq" id="WP_344442770.1">
    <property type="nucleotide sequence ID" value="NZ_BAAALF010000060.1"/>
</dbReference>
<dbReference type="Proteomes" id="UP001500037">
    <property type="component" value="Unassembled WGS sequence"/>
</dbReference>
<dbReference type="NCBIfam" id="TIGR00005">
    <property type="entry name" value="rluA_subfam"/>
    <property type="match status" value="1"/>
</dbReference>
<feature type="domain" description="RNA-binding S4" evidence="6">
    <location>
        <begin position="19"/>
        <end position="77"/>
    </location>
</feature>
<dbReference type="EMBL" id="BAAALF010000060">
    <property type="protein sequence ID" value="GAA1242431.1"/>
    <property type="molecule type" value="Genomic_DNA"/>
</dbReference>
<evidence type="ECO:0000256" key="3">
    <source>
        <dbReference type="ARBA" id="ARBA00023235"/>
    </source>
</evidence>
<evidence type="ECO:0000256" key="4">
    <source>
        <dbReference type="PROSITE-ProRule" id="PRU00182"/>
    </source>
</evidence>
<evidence type="ECO:0000313" key="7">
    <source>
        <dbReference type="EMBL" id="GAA1242431.1"/>
    </source>
</evidence>
<dbReference type="PROSITE" id="PS01129">
    <property type="entry name" value="PSI_RLU"/>
    <property type="match status" value="1"/>
</dbReference>
<organism evidence="7 8">
    <name type="scientific">Kitasatospora nipponensis</name>
    <dbReference type="NCBI Taxonomy" id="258049"/>
    <lineage>
        <taxon>Bacteria</taxon>
        <taxon>Bacillati</taxon>
        <taxon>Actinomycetota</taxon>
        <taxon>Actinomycetes</taxon>
        <taxon>Kitasatosporales</taxon>
        <taxon>Streptomycetaceae</taxon>
        <taxon>Kitasatospora</taxon>
    </lineage>
</organism>
<accession>A0ABN1WA28</accession>
<name>A0ABN1WA28_9ACTN</name>
<dbReference type="InterPro" id="IPR006224">
    <property type="entry name" value="PsdUridine_synth_RluA-like_CS"/>
</dbReference>
<dbReference type="InterPro" id="IPR002942">
    <property type="entry name" value="S4_RNA-bd"/>
</dbReference>
<gene>
    <name evidence="7" type="ORF">GCM10009665_36520</name>
</gene>
<dbReference type="Gene3D" id="3.30.2350.10">
    <property type="entry name" value="Pseudouridine synthase"/>
    <property type="match status" value="1"/>
</dbReference>
<dbReference type="InterPro" id="IPR020103">
    <property type="entry name" value="PsdUridine_synth_cat_dom_sf"/>
</dbReference>
<dbReference type="InterPro" id="IPR006225">
    <property type="entry name" value="PsdUridine_synth_RluC/D"/>
</dbReference>
<evidence type="ECO:0000256" key="2">
    <source>
        <dbReference type="ARBA" id="ARBA00010876"/>
    </source>
</evidence>
<dbReference type="Pfam" id="PF01479">
    <property type="entry name" value="S4"/>
    <property type="match status" value="1"/>
</dbReference>
<dbReference type="CDD" id="cd00165">
    <property type="entry name" value="S4"/>
    <property type="match status" value="1"/>
</dbReference>
<comment type="catalytic activity">
    <reaction evidence="1 5">
        <text>a uridine in RNA = a pseudouridine in RNA</text>
        <dbReference type="Rhea" id="RHEA:48348"/>
        <dbReference type="Rhea" id="RHEA-COMP:12068"/>
        <dbReference type="Rhea" id="RHEA-COMP:12069"/>
        <dbReference type="ChEBI" id="CHEBI:65314"/>
        <dbReference type="ChEBI" id="CHEBI:65315"/>
    </reaction>
</comment>
<keyword evidence="8" id="KW-1185">Reference proteome</keyword>
<dbReference type="PANTHER" id="PTHR21600">
    <property type="entry name" value="MITOCHONDRIAL RNA PSEUDOURIDINE SYNTHASE"/>
    <property type="match status" value="1"/>
</dbReference>
<reference evidence="7 8" key="1">
    <citation type="journal article" date="2019" name="Int. J. Syst. Evol. Microbiol.">
        <title>The Global Catalogue of Microorganisms (GCM) 10K type strain sequencing project: providing services to taxonomists for standard genome sequencing and annotation.</title>
        <authorList>
            <consortium name="The Broad Institute Genomics Platform"/>
            <consortium name="The Broad Institute Genome Sequencing Center for Infectious Disease"/>
            <person name="Wu L."/>
            <person name="Ma J."/>
        </authorList>
    </citation>
    <scope>NUCLEOTIDE SEQUENCE [LARGE SCALE GENOMIC DNA]</scope>
    <source>
        <strain evidence="7 8">JCM 13004</strain>
    </source>
</reference>
<dbReference type="InterPro" id="IPR006145">
    <property type="entry name" value="PsdUridine_synth_RsuA/RluA"/>
</dbReference>
<sequence length="313" mass="33922">MSTAAQIRTLPVPDGLEGERLDAALARMFGLSRTKAAELAAEGKVRIDGATAGKSDRVIAGSWLEVEIPAPAAPVQIVPLHVDGMRIVHDDQDIVLVDKPVGVAAHPSPGWTGPTVIGHLAAAGYRISTSGAAERQGVVHRLDVGTSGLMVVAKSERAYTDLKRQFHDRVTEKKYHTLVQGHPDPMSGTVDAPIGRHPSSDWKWAVTREGKPSVTHYDLIEAYRSASLLDIKLETGRTHQIRVHMSALRHPCVGDLTYGADPTLSKRLGLSRQWLHAVSLGFEHPADGEWVQFTSTYPEDLQNALDIISAESQ</sequence>
<evidence type="ECO:0000259" key="6">
    <source>
        <dbReference type="SMART" id="SM00363"/>
    </source>
</evidence>
<dbReference type="EC" id="5.4.99.-" evidence="5"/>
<dbReference type="SUPFAM" id="SSF55174">
    <property type="entry name" value="Alpha-L RNA-binding motif"/>
    <property type="match status" value="1"/>
</dbReference>
<dbReference type="PANTHER" id="PTHR21600:SF44">
    <property type="entry name" value="RIBOSOMAL LARGE SUBUNIT PSEUDOURIDINE SYNTHASE D"/>
    <property type="match status" value="1"/>
</dbReference>
<dbReference type="CDD" id="cd02869">
    <property type="entry name" value="PseudoU_synth_RluA_like"/>
    <property type="match status" value="1"/>
</dbReference>
<dbReference type="InterPro" id="IPR050188">
    <property type="entry name" value="RluA_PseudoU_synthase"/>
</dbReference>
<dbReference type="PROSITE" id="PS50889">
    <property type="entry name" value="S4"/>
    <property type="match status" value="1"/>
</dbReference>
<evidence type="ECO:0000256" key="1">
    <source>
        <dbReference type="ARBA" id="ARBA00000073"/>
    </source>
</evidence>
<comment type="similarity">
    <text evidence="2 5">Belongs to the pseudouridine synthase RluA family.</text>
</comment>
<dbReference type="SMART" id="SM00363">
    <property type="entry name" value="S4"/>
    <property type="match status" value="1"/>
</dbReference>